<accession>A0A8E2AZD4</accession>
<evidence type="ECO:0000256" key="4">
    <source>
        <dbReference type="ARBA" id="ARBA00022692"/>
    </source>
</evidence>
<dbReference type="Proteomes" id="UP000250043">
    <property type="component" value="Unassembled WGS sequence"/>
</dbReference>
<evidence type="ECO:0000256" key="7">
    <source>
        <dbReference type="SAM" id="MobiDB-lite"/>
    </source>
</evidence>
<keyword evidence="5 8" id="KW-1133">Transmembrane helix</keyword>
<feature type="transmembrane region" description="Helical" evidence="8">
    <location>
        <begin position="71"/>
        <end position="92"/>
    </location>
</feature>
<keyword evidence="3" id="KW-0762">Sugar transport</keyword>
<dbReference type="PANTHER" id="PTHR10778">
    <property type="entry name" value="SOLUTE CARRIER FAMILY 35 MEMBER B"/>
    <property type="match status" value="1"/>
</dbReference>
<feature type="compositionally biased region" description="Basic residues" evidence="7">
    <location>
        <begin position="295"/>
        <end position="305"/>
    </location>
</feature>
<reference evidence="9 10" key="1">
    <citation type="submission" date="2016-07" db="EMBL/GenBank/DDBJ databases">
        <title>Draft genome of the white-rot fungus Obba rivulosa 3A-2.</title>
        <authorList>
            <consortium name="DOE Joint Genome Institute"/>
            <person name="Miettinen O."/>
            <person name="Riley R."/>
            <person name="Acob R."/>
            <person name="Barry K."/>
            <person name="Cullen D."/>
            <person name="De Vries R."/>
            <person name="Hainaut M."/>
            <person name="Hatakka A."/>
            <person name="Henrissat B."/>
            <person name="Hilden K."/>
            <person name="Kuo R."/>
            <person name="Labutti K."/>
            <person name="Lipzen A."/>
            <person name="Makela M.R."/>
            <person name="Sandor L."/>
            <person name="Spatafora J.W."/>
            <person name="Grigoriev I.V."/>
            <person name="Hibbett D.S."/>
        </authorList>
    </citation>
    <scope>NUCLEOTIDE SEQUENCE [LARGE SCALE GENOMIC DNA]</scope>
    <source>
        <strain evidence="9 10">3A-2</strain>
    </source>
</reference>
<feature type="region of interest" description="Disordered" evidence="7">
    <location>
        <begin position="284"/>
        <end position="305"/>
    </location>
</feature>
<dbReference type="OrthoDB" id="999962at2759"/>
<feature type="transmembrane region" description="Helical" evidence="8">
    <location>
        <begin position="237"/>
        <end position="257"/>
    </location>
</feature>
<dbReference type="AlphaFoldDB" id="A0A8E2AZD4"/>
<protein>
    <submittedName>
        <fullName evidence="9">UAA transporter</fullName>
    </submittedName>
</protein>
<dbReference type="EMBL" id="KV722393">
    <property type="protein sequence ID" value="OCH91010.1"/>
    <property type="molecule type" value="Genomic_DNA"/>
</dbReference>
<evidence type="ECO:0000256" key="1">
    <source>
        <dbReference type="ARBA" id="ARBA00004127"/>
    </source>
</evidence>
<dbReference type="GO" id="GO:0005464">
    <property type="term" value="F:UDP-xylose transmembrane transporter activity"/>
    <property type="evidence" value="ECO:0007669"/>
    <property type="project" value="TreeGrafter"/>
</dbReference>
<feature type="transmembrane region" description="Helical" evidence="8">
    <location>
        <begin position="169"/>
        <end position="185"/>
    </location>
</feature>
<name>A0A8E2AZD4_9APHY</name>
<feature type="transmembrane region" description="Helical" evidence="8">
    <location>
        <begin position="47"/>
        <end position="65"/>
    </location>
</feature>
<evidence type="ECO:0000256" key="8">
    <source>
        <dbReference type="SAM" id="Phobius"/>
    </source>
</evidence>
<sequence>MDAQLGTTLTFSQMLFITLHSLPSFLDWSKHTSLPRLKPRQVPFARWAAQVLVLTTGSLLNNWAYAYNVPLTVQIVFRSAGLAVSMLFGYTFLKKRYSIAQIAAVIFVSVGVVVVTLSRPSSTHASDPLSPWRYSLGVLMLTVSLLLTGVLGMLQELTYSRYGPCWKEGVFYTHFLSLPIFVFLVPDIKAGFRSLSSQPPATAALVPYLVLAANLITQLICVSGVNQLTSRVSSVSTNLVLTTRKAISLCFSVWWFGNGWNTQLGLGAGMVFLGSLLYTLVSAGSAGSGSGPKTSARKGPKRKHE</sequence>
<evidence type="ECO:0000313" key="10">
    <source>
        <dbReference type="Proteomes" id="UP000250043"/>
    </source>
</evidence>
<keyword evidence="10" id="KW-1185">Reference proteome</keyword>
<proteinExistence type="predicted"/>
<dbReference type="InterPro" id="IPR013657">
    <property type="entry name" value="SCL35B1-4/HUT1"/>
</dbReference>
<dbReference type="Pfam" id="PF08449">
    <property type="entry name" value="UAA"/>
    <property type="match status" value="1"/>
</dbReference>
<evidence type="ECO:0000256" key="2">
    <source>
        <dbReference type="ARBA" id="ARBA00022448"/>
    </source>
</evidence>
<feature type="transmembrane region" description="Helical" evidence="8">
    <location>
        <begin position="205"/>
        <end position="225"/>
    </location>
</feature>
<keyword evidence="6 8" id="KW-0472">Membrane</keyword>
<keyword evidence="2" id="KW-0813">Transport</keyword>
<dbReference type="GO" id="GO:0005789">
    <property type="term" value="C:endoplasmic reticulum membrane"/>
    <property type="evidence" value="ECO:0007669"/>
    <property type="project" value="TreeGrafter"/>
</dbReference>
<evidence type="ECO:0000256" key="6">
    <source>
        <dbReference type="ARBA" id="ARBA00023136"/>
    </source>
</evidence>
<feature type="transmembrane region" description="Helical" evidence="8">
    <location>
        <begin position="263"/>
        <end position="281"/>
    </location>
</feature>
<gene>
    <name evidence="9" type="ORF">OBBRIDRAFT_556350</name>
</gene>
<dbReference type="PANTHER" id="PTHR10778:SF4">
    <property type="entry name" value="NUCLEOTIDE SUGAR TRANSPORTER SLC35B4"/>
    <property type="match status" value="1"/>
</dbReference>
<dbReference type="GO" id="GO:0005462">
    <property type="term" value="F:UDP-N-acetylglucosamine transmembrane transporter activity"/>
    <property type="evidence" value="ECO:0007669"/>
    <property type="project" value="TreeGrafter"/>
</dbReference>
<organism evidence="9 10">
    <name type="scientific">Obba rivulosa</name>
    <dbReference type="NCBI Taxonomy" id="1052685"/>
    <lineage>
        <taxon>Eukaryota</taxon>
        <taxon>Fungi</taxon>
        <taxon>Dikarya</taxon>
        <taxon>Basidiomycota</taxon>
        <taxon>Agaricomycotina</taxon>
        <taxon>Agaricomycetes</taxon>
        <taxon>Polyporales</taxon>
        <taxon>Gelatoporiaceae</taxon>
        <taxon>Obba</taxon>
    </lineage>
</organism>
<evidence type="ECO:0000256" key="3">
    <source>
        <dbReference type="ARBA" id="ARBA00022597"/>
    </source>
</evidence>
<dbReference type="InterPro" id="IPR037185">
    <property type="entry name" value="EmrE-like"/>
</dbReference>
<dbReference type="SUPFAM" id="SSF103481">
    <property type="entry name" value="Multidrug resistance efflux transporter EmrE"/>
    <property type="match status" value="1"/>
</dbReference>
<comment type="subcellular location">
    <subcellularLocation>
        <location evidence="1">Endomembrane system</location>
        <topology evidence="1">Multi-pass membrane protein</topology>
    </subcellularLocation>
</comment>
<feature type="transmembrane region" description="Helical" evidence="8">
    <location>
        <begin position="138"/>
        <end position="157"/>
    </location>
</feature>
<dbReference type="GO" id="GO:0000139">
    <property type="term" value="C:Golgi membrane"/>
    <property type="evidence" value="ECO:0007669"/>
    <property type="project" value="TreeGrafter"/>
</dbReference>
<feature type="transmembrane region" description="Helical" evidence="8">
    <location>
        <begin position="99"/>
        <end position="118"/>
    </location>
</feature>
<keyword evidence="4 8" id="KW-0812">Transmembrane</keyword>
<evidence type="ECO:0000313" key="9">
    <source>
        <dbReference type="EMBL" id="OCH91010.1"/>
    </source>
</evidence>
<evidence type="ECO:0000256" key="5">
    <source>
        <dbReference type="ARBA" id="ARBA00022989"/>
    </source>
</evidence>